<keyword evidence="5" id="KW-0045">Antibiotic biosynthesis</keyword>
<dbReference type="InterPro" id="IPR036291">
    <property type="entry name" value="NAD(P)-bd_dom_sf"/>
</dbReference>
<dbReference type="InterPro" id="IPR014030">
    <property type="entry name" value="Ketoacyl_synth_N"/>
</dbReference>
<dbReference type="PROSITE" id="PS52019">
    <property type="entry name" value="PKS_MFAS_DH"/>
    <property type="match status" value="3"/>
</dbReference>
<dbReference type="InterPro" id="IPR014031">
    <property type="entry name" value="Ketoacyl_synth_C"/>
</dbReference>
<dbReference type="SUPFAM" id="SSF53901">
    <property type="entry name" value="Thiolase-like"/>
    <property type="match status" value="3"/>
</dbReference>
<feature type="active site" description="Proton donor; for dehydratase activity" evidence="8">
    <location>
        <position position="4649"/>
    </location>
</feature>
<dbReference type="InterPro" id="IPR009081">
    <property type="entry name" value="PP-bd_ACP"/>
</dbReference>
<feature type="domain" description="Carrier" evidence="10">
    <location>
        <begin position="1754"/>
        <end position="1829"/>
    </location>
</feature>
<feature type="domain" description="Ketosynthase family 3 (KS3)" evidence="11">
    <location>
        <begin position="120"/>
        <end position="546"/>
    </location>
</feature>
<feature type="domain" description="PKS/mFAS DH" evidence="12">
    <location>
        <begin position="1023"/>
        <end position="1304"/>
    </location>
</feature>
<dbReference type="PANTHER" id="PTHR43775:SF51">
    <property type="entry name" value="INACTIVE PHENOLPHTHIOCEROL SYNTHESIS POLYKETIDE SYNTHASE TYPE I PKS1-RELATED"/>
    <property type="match status" value="1"/>
</dbReference>
<dbReference type="Pfam" id="PF21089">
    <property type="entry name" value="PKS_DH_N"/>
    <property type="match status" value="3"/>
</dbReference>
<dbReference type="InterPro" id="IPR016039">
    <property type="entry name" value="Thiolase-like"/>
</dbReference>
<evidence type="ECO:0000256" key="2">
    <source>
        <dbReference type="ARBA" id="ARBA00022450"/>
    </source>
</evidence>
<dbReference type="Pfam" id="PF22953">
    <property type="entry name" value="SpnB_Rossmann"/>
    <property type="match status" value="3"/>
</dbReference>
<feature type="domain" description="Carrier" evidence="10">
    <location>
        <begin position="3461"/>
        <end position="3536"/>
    </location>
</feature>
<feature type="region of interest" description="Disordered" evidence="9">
    <location>
        <begin position="1116"/>
        <end position="1140"/>
    </location>
</feature>
<dbReference type="InterPro" id="IPR050091">
    <property type="entry name" value="PKS_NRPS_Biosynth_Enz"/>
</dbReference>
<dbReference type="Gene3D" id="3.40.50.720">
    <property type="entry name" value="NAD(P)-binding Rossmann-like Domain"/>
    <property type="match status" value="3"/>
</dbReference>
<feature type="compositionally biased region" description="Basic and acidic residues" evidence="9">
    <location>
        <begin position="1887"/>
        <end position="1900"/>
    </location>
</feature>
<dbReference type="InterPro" id="IPR057326">
    <property type="entry name" value="KR_dom"/>
</dbReference>
<dbReference type="SUPFAM" id="SSF52151">
    <property type="entry name" value="FabD/lysophospholipase-like"/>
    <property type="match status" value="3"/>
</dbReference>
<evidence type="ECO:0000313" key="13">
    <source>
        <dbReference type="EMBL" id="MFC5020417.1"/>
    </source>
</evidence>
<dbReference type="InterPro" id="IPR006162">
    <property type="entry name" value="Ppantetheine_attach_site"/>
</dbReference>
<feature type="region of interest" description="C-terminal hotdog fold" evidence="8">
    <location>
        <begin position="2868"/>
        <end position="3008"/>
    </location>
</feature>
<feature type="region of interest" description="Disordered" evidence="9">
    <location>
        <begin position="1886"/>
        <end position="1909"/>
    </location>
</feature>
<dbReference type="SUPFAM" id="SSF55048">
    <property type="entry name" value="Probable ACP-binding domain of malonyl-CoA ACP transacylase"/>
    <property type="match status" value="3"/>
</dbReference>
<comment type="caution">
    <text evidence="13">The sequence shown here is derived from an EMBL/GenBank/DDBJ whole genome shotgun (WGS) entry which is preliminary data.</text>
</comment>
<feature type="region of interest" description="Disordered" evidence="9">
    <location>
        <begin position="5305"/>
        <end position="5332"/>
    </location>
</feature>
<dbReference type="InterPro" id="IPR049900">
    <property type="entry name" value="PKS_mFAS_DH"/>
</dbReference>
<evidence type="ECO:0000256" key="5">
    <source>
        <dbReference type="ARBA" id="ARBA00023194"/>
    </source>
</evidence>
<feature type="region of interest" description="C-terminal hotdog fold" evidence="8">
    <location>
        <begin position="1166"/>
        <end position="1304"/>
    </location>
</feature>
<feature type="region of interest" description="N-terminal hotdog fold" evidence="8">
    <location>
        <begin position="4445"/>
        <end position="4570"/>
    </location>
</feature>
<dbReference type="PROSITE" id="PS52004">
    <property type="entry name" value="KS3_2"/>
    <property type="match status" value="3"/>
</dbReference>
<dbReference type="InterPro" id="IPR036736">
    <property type="entry name" value="ACP-like_sf"/>
</dbReference>
<dbReference type="PROSITE" id="PS50075">
    <property type="entry name" value="CARRIER"/>
    <property type="match status" value="4"/>
</dbReference>
<feature type="region of interest" description="N-terminal hotdog fold" evidence="8">
    <location>
        <begin position="2733"/>
        <end position="2856"/>
    </location>
</feature>
<feature type="region of interest" description="N-terminal hotdog fold" evidence="8">
    <location>
        <begin position="1023"/>
        <end position="1153"/>
    </location>
</feature>
<dbReference type="SMART" id="SM00827">
    <property type="entry name" value="PKS_AT"/>
    <property type="match status" value="3"/>
</dbReference>
<feature type="active site" description="Proton acceptor; for dehydratase activity" evidence="8">
    <location>
        <position position="4477"/>
    </location>
</feature>
<dbReference type="CDD" id="cd08956">
    <property type="entry name" value="KR_3_FAS_SDR_x"/>
    <property type="match status" value="3"/>
</dbReference>
<organism evidence="13 14">
    <name type="scientific">Streptomyces lienomycini</name>
    <dbReference type="NCBI Taxonomy" id="284035"/>
    <lineage>
        <taxon>Bacteria</taxon>
        <taxon>Bacillati</taxon>
        <taxon>Actinomycetota</taxon>
        <taxon>Actinomycetes</taxon>
        <taxon>Kitasatosporales</taxon>
        <taxon>Streptomycetaceae</taxon>
        <taxon>Streptomyces</taxon>
    </lineage>
</organism>
<feature type="compositionally biased region" description="Polar residues" evidence="9">
    <location>
        <begin position="1129"/>
        <end position="1138"/>
    </location>
</feature>
<keyword evidence="7" id="KW-0012">Acyltransferase</keyword>
<dbReference type="SMART" id="SM00826">
    <property type="entry name" value="PKS_DH"/>
    <property type="match status" value="3"/>
</dbReference>
<dbReference type="SUPFAM" id="SSF47336">
    <property type="entry name" value="ACP-like"/>
    <property type="match status" value="4"/>
</dbReference>
<sequence length="5350" mass="559889">MSDAPAELRRRLEELPASEQRHILLDLVCEQAYAVLRRTRGEEAVPVGADDTFKDVGLDSLGLVETHTRLAARTGLSVPVSVVFDHPTPGELARFLHGELLGTATDDAVAVTAPRPADGDDPVAVVGIGLRYPGGIHSPRQLWQLLTDERHAIGDFPADRGWDLNALFDDDPDKPGTTYVRKGGFLDDAADFDADFFGIGPREALAMEPQQRVVLETAWEALERAGIDPHSLRGTPAGVFVGSEPQEYGMRVHEAPDGLDGYLLNGIGPSVLSGRIAYTLGLEGPALTVDTACSGSLVAVHLAVQSLLRGETSLALAGGVAVLSSPGTFTAFSRQRGLAADGVPKPFAAAADGTGFAEGAGLLVLERLSDARRLGHDVLAVIRGSAVNQDGASNGLTAPSGSSQRKVIRQALAAAGIEAADVDAVEAHGTGTRLGDPIEAQAVIAAYGKERASDRPLWLGSVKSNIGHTQAAAGIAGIAKMILAMRHGVLPRSLHIDEPTPEVDWSAGHVRLLTEARSWPDHGRPRRAGVSAFGVSGTNAHVILEAAPQDPRSAPEPAPDDGAEPLTPYLLSAASGTALRRQAERLLDALEEADSHAVPLAGLAHALATTRARLTHRAVVIAAGREELTDALRALASGADSASVVRGEKTRGRLAFLFTGQGSQRLAMGRELAAAHPAFARALDEAVGHLDLQLDHPLREVLFAAEGSAQAALLDRTEYAQPAIFALEVALFRLLESWGVRPDFVAGHSVGEIAAAHVAGVFSLADAALLVAARGRLMQALPEGGAMVAVEAAEDEIRPLLTDAVSIAAVNGPTSVVVSGATEEVEAVAAHFTALGRRTSRLNVSHAFHSPLMEPMLETFRRYTEAVDYAPPTLPVVSHLTGDVATAAQLCSPEYWVRHVREAVRFHDGIRRLADRGVTTYLELGPDPVLSAMGRQILTGTDGAAPAAFACVLRHERDERRTLLSAVALAQVNGAHVDGTGLCPARTEHRIDLPTYAFQRRRFWLAAPPATDAGSLGLSAVGHPLLGAAVGLAGSDGLVLTGRLSPRTHPWLADHVISGTVLFPGTGFVELAVQAGDQVGCAHLEELTLHAPLALPTGQDTALQVVVGEADGGGRRTVDFYSRPETAGDSETTDQTPWQRHASGTLTAAAAAPTATGMEQWPPPGAERIAADTLYDDMADQGYGYGPAFRGLRALWRRDGEVFADVALDDDTVLDAPGFGLHPALLDAALQATDFAQSNPDGSLRLPFAWSGVTLYSTGAGAVRVRVRETGPDQVRLDLADGTGAPVASIESYVVRTISEEQLRAARAGRRDPLHQVRWTPLAAAEPRPEATGGTVVHHCPADLTPDRAAAAHTVLTSVLATVTAWLADEDHADDRLVVVTRGAVQTRPDEDIDLAQAPVVGLLRSAQAEHPGRFVLVDSDGTDRSERALDAALATGEPEVALRAGRITVPRLHETPVTETAPDPATPSWNTEGTVLVTGGTGGVGAHLARHLVTRHGIRHLLLTSRRGPEAPGVAPLVAELEAAGAAVTVEACDMADRDAVARLLDGIPGDRPLTGIVHAAGVIDDGLVRDLTPERLATVLRPKADAAWHLHQLTADLDLTAFVLFSSTAALVDGPAQGNYAAANLFLDALAAHRHRHGLPATSVAWGLWTGTGGMEDLLDETSLQRIRRQGFRPLTAAEGLALLDASVASNLPVLVPVRLDHGALRRRGDDLPALLRGLVRTPARRTAARTATGDDGPAARLAALPAAERAQALTELVRTHAADVLGHDSADAVGADRAFNEAGFDSLAAIELRNRLTTATGLRLSATLTFDYPSPRALAAHLADKFADTTATPSQAQPSPAATAADDDPVVIVGMACRFPGAVTSPEELWRLVSEGQDAIDLFPTDRDWPEDLHDPRPGVPGRSTADSGGFLYDAAQFDAEFFGISPREAKAMDPQQRLLLETAWETVERAGIDPHTLRGSDTGVFAGVMYHDWGLRLGPLPEDLAGYHGNGSLASVVSGRVAYTLGLEGPAVSVDTACSSSLVALHWAAQALRRGECSLALAGGVTVMSDPDTFIDMSRQGGLAADGRCKSFGADADGTGWGEGVGLLLLERLSDARRNGHHVLAVIRGSAVNQDGASNGLTAPNGPSQQRVIRKALSSAGLTAAEVDAVEGHGTGTRLGDPIEAQALLETYGQERPDSGEPLWLGSVKSNIGHAQAAAGVAGVVKMVMAMRHGVLPKSLHAEDPSPQVDWESGAVRLLSQPVAWPDNGHARRAAVSSFGISGTNAHLVLEAGDDAPSAATPPVTTPTAQPLVVSGRTPQALRAQAARLASFLEDLPGDLYGTAARSLATTRAALEHRAVLAPHDRTDAVRALNALAKGDPSADTAVGTVLDGKLAFLFTGQGAQRLGMGRGLYEAFPVFAEAFDRVVSELGLPLADVVWGGDAGRLERTEFAQPALFAFEVALFRLLESWGVRPDFVAGHSVGEIAAAHVAGVFSLADAARLVVARGRLMQALPEGGAMVAVQATEDEVRPLLTGVVSIAAVNGPTSVVVSGESEAVEAVAGHFTSLGRKTSRLKVSHAFHSPLMEPMLDDFRAVAQSLAYSVPVLPVVAVGEVTDPEYWVRHVRDAVRFADIVRDLESRHVTTYVEVGPDAVLTALGEACVDEESAAAFVPLTRRDRPETDALPAGLGRAYARGVTVDWQAFFGGDDSDWTDLPTYAFQHRRYWLDGVAAANAAGQVGSAGLEPVGHPLLSAAVVSAESGATVLTGRLSLAAQPWIADHDVLGNVLLPGTGFVELAIRAGDQVDCPTVEELTLEAPLVLERKGAVTIQVAVGVPDGSGARTVTIHSRAEGGTAPWTRHATGTLAPTATAPGFDLTAWPPADATPLPVEDVYQRLAGRGYGYGPVFQGLKAAWRAGDDIFAEVVLPEDAHADAARFGLHPALLDAAMHADLLAGLGEEETATLMPFSWNDVALHAAGARELRVHLRRLRGEEASAMWVADATGAPVASVASLVSLPVSEERLAATRSRHLHDDLYEIGWRAQRGGPADVRAATVRPCPAPAHDTTDPAQAARSVTARALTEVQTWLADERHAGERLALLTQGAVRVSADETPNLAQAPLWGLVRAAQAENPGRVVLIDTDGSPASQAALDGALATGEDELALREGEVLVPRLVPATTTATTAHGVPWNREGTVLVTGGTGGLGALVARHLVTEHGIRHLLLTSRRGPDAPGSAELVAELHGLGAEVTVAACDVADRDAAAALLASLPDDRPLTGVVHAAGVAEGGLIGTLTAPGLDAVLRPKTDAAWHLHELTAGLDLAAFVLFSSAGGLVLTAGQADYAAGNVFLDALAAHRRALGLPAVALDFAMWAVDTGLGGELREADLQRMTRLGLPALDVPTGLALLDTALSAPTAAPQLVPLRVDPAALGRRSDPVPALLRDLVRTPARRNAARTAATPADESSLAQRLRAQAPGERDRTLLELVRTQVASVLGHSGAEAVEPDRAFKELGFDSLAAVELRNGLNTVTGLRLPATLVFDHPNSRSVARHLLTRLTSAEQTAADAPAPAPAPTATAPDDDPVAIVGISCRFPGGVRSPEDLWRLVTEGEDAVADFPVDRGWDADAIYDPEPGTPGKTYARQGGFLYDATEFDPEFFGIMPREALAMDPQQRLLLQSAWEAFERAGIDPVAMRGSRTGVYAGVMYHDYGSRLPHIPDEVAGYIGNGSAGSIASGRVAYTLGLEGPAVTVDTACSSSLVALHMACQAVRAGEVDMALAGGVTVMPTPEIFVDFSQQRGLAADGRCKAFSDAADGTGWGEGIGVLLVERLSEARRKGHPVLAVVRGSAINQDGASNGLTAPSGPSQQRVIRQALASAGLTPAEVDAVEGHGTGTRLGDPIEAQALLETYGQERPDSGEPLWLGSIKSNIGHAQAAAGVSGVIKMVMAINNGILPRTLHAAEPSSQVDWTAGEVSLLTEERPWPETGRPRRAGVSSFGLSGTNGHLILEEAPADEPVQDTAAAPGLPAVPLLISARSEASLAGQAARIRERLTADTDLDLVDLGHSLATTRASLEHRAVVLAANRDTALRGLAALAENRPYGKVTKGVASSDGASAFLFTGQGAQRLGMGRELYEAFPVFAEAFDRVVSELGLPLVDIVWGGDAGRLERTEFAQPALFAFEVALFRLLESWGVRPDFVAGHSVGEIAAAHVAGVFSLADAARLVVARGRLMQALPEGGAMVAVQATEDEVRPLLTGVVSIAAVNGPTSVVVSGESEAVEAVAGHFTSLGRKSSRLKVSHAFHSPLMEPMLDDFRAVAESLSYSVPVLPVVAVGEVTDPEYWVRHVRDAVRFKDGVERLVGEGVTRFVEVGPDAVLTALTEAVVGDGHQVAVSAQRRNRPEPETLLTALARLHTTGAGPDWAEVFAGQGARRVDLPTYAFEKRTFWLDVPEQAPKGAGVVASGQIDAGHPLLGAVVVSPEGDGAVLTGRLSTRTQPWLADHAVLGTVILPGTGYVELAVRAGEEVGCEVVEELTIEQIMAMPATGGIAVQVVVGAADTDGRRPLTVYSRPDDAPQGEPWTRNATGYVISEDKPEPAAETYPVGQGTWPPEGAEAVDISDVYDYLTGQGYHYGPMFRGLRGIWLRGKETFAEVALPDGAETAAAEFRLHPSLLDAALSATDFMDGRKPQDVGGTQLPFAWTGVTLHASGAHRLRVRITSVREGGSTGSDAVRLELADPAGLPVATIDSLVVRPVTADRVNAAAAPDSDRHDSVFRLDWEQLPLGSASAAGQPRTAVLTTAGDAPHHAGAEPRTYPDASALATADGPAPEVVLLPVAPGDDADVPTAVRTTAGAVLEAIRGWLAEPALAASRLVVLTHRALDVVEGDTVDLAQAPVWGLVRSAQEENPGRILLVDTDGTPNTTGALTALLASAEPEAALRGSQVLVPRLARAGGTAERPAPWNADGTVLVTGGTSGLGALVARHLVTEHGVRHLLLTSRRGLDAPGAEALRDELAELGADVAVAACDVSDRDALATLLTGIPEAHPLRAVVHAAGIMDNALVEALTQQQLDGVLRPKADAAWHLHELTAGIDLDAFVLFSSCAGLLVGAGQGNYATANRFLDVLAQHRRAAGLPATSLAFGLWTARTGLGGGVTDSDLRQMSRLGMPALSEKEGLALFDDALAIGDAVLVPVHLDDTADRVPALLKSVRKAAAQPRRVRSATQAVARPATAAETQRTLAERLGGLAAGERRTIVLDLVRDEVAAVRHDDPDAIDMDKGFTELGLDSLAAIELRNRLQSATGLRLPATLMFDYPNPVVLADFLLTEAVPAAAEPTPAPVRPDTGDENEQAEEDTSDAIKAMDVDDLVRAALAAGTPE</sequence>
<feature type="active site" description="Proton donor; for dehydratase activity" evidence="8">
    <location>
        <position position="1227"/>
    </location>
</feature>
<protein>
    <submittedName>
        <fullName evidence="13">SDR family NAD(P)-dependent oxidoreductase</fullName>
    </submittedName>
</protein>
<dbReference type="InterPro" id="IPR018201">
    <property type="entry name" value="Ketoacyl_synth_AS"/>
</dbReference>
<feature type="active site" description="Proton acceptor; for dehydratase activity" evidence="8">
    <location>
        <position position="2765"/>
    </location>
</feature>
<evidence type="ECO:0000256" key="3">
    <source>
        <dbReference type="ARBA" id="ARBA00022553"/>
    </source>
</evidence>
<keyword evidence="6" id="KW-0511">Multifunctional enzyme</keyword>
<dbReference type="Pfam" id="PF14765">
    <property type="entry name" value="PS-DH"/>
    <property type="match status" value="3"/>
</dbReference>
<keyword evidence="2" id="KW-0596">Phosphopantetheine</keyword>
<dbReference type="Proteomes" id="UP001595855">
    <property type="component" value="Unassembled WGS sequence"/>
</dbReference>
<comment type="pathway">
    <text evidence="1">Antibiotic biosynthesis.</text>
</comment>
<feature type="region of interest" description="Disordered" evidence="9">
    <location>
        <begin position="3432"/>
        <end position="3455"/>
    </location>
</feature>
<evidence type="ECO:0000259" key="11">
    <source>
        <dbReference type="PROSITE" id="PS52004"/>
    </source>
</evidence>
<dbReference type="Gene3D" id="1.10.1200.10">
    <property type="entry name" value="ACP-like"/>
    <property type="match status" value="4"/>
</dbReference>
<feature type="domain" description="PKS/mFAS DH" evidence="12">
    <location>
        <begin position="2733"/>
        <end position="3008"/>
    </location>
</feature>
<dbReference type="SUPFAM" id="SSF51735">
    <property type="entry name" value="NAD(P)-binding Rossmann-fold domains"/>
    <property type="match status" value="6"/>
</dbReference>
<feature type="region of interest" description="C-terminal hotdog fold" evidence="8">
    <location>
        <begin position="4588"/>
        <end position="4735"/>
    </location>
</feature>
<feature type="region of interest" description="Disordered" evidence="9">
    <location>
        <begin position="548"/>
        <end position="567"/>
    </location>
</feature>
<dbReference type="SMART" id="SM01294">
    <property type="entry name" value="PKS_PP_betabranch"/>
    <property type="match status" value="4"/>
</dbReference>
<feature type="domain" description="Carrier" evidence="10">
    <location>
        <begin position="5223"/>
        <end position="5300"/>
    </location>
</feature>
<dbReference type="Pfam" id="PF00698">
    <property type="entry name" value="Acyl_transf_1"/>
    <property type="match status" value="3"/>
</dbReference>
<dbReference type="Pfam" id="PF00109">
    <property type="entry name" value="ketoacyl-synt"/>
    <property type="match status" value="3"/>
</dbReference>
<dbReference type="InterPro" id="IPR032821">
    <property type="entry name" value="PKS_assoc"/>
</dbReference>
<dbReference type="InterPro" id="IPR020807">
    <property type="entry name" value="PKS_DH"/>
</dbReference>
<accession>A0ABV9X5A4</accession>
<evidence type="ECO:0000256" key="8">
    <source>
        <dbReference type="PROSITE-ProRule" id="PRU01363"/>
    </source>
</evidence>
<dbReference type="Gene3D" id="3.40.47.10">
    <property type="match status" value="3"/>
</dbReference>
<feature type="active site" description="Proton acceptor; for dehydratase activity" evidence="8">
    <location>
        <position position="1055"/>
    </location>
</feature>
<dbReference type="Pfam" id="PF02801">
    <property type="entry name" value="Ketoacyl-synt_C"/>
    <property type="match status" value="3"/>
</dbReference>
<dbReference type="PANTHER" id="PTHR43775">
    <property type="entry name" value="FATTY ACID SYNTHASE"/>
    <property type="match status" value="1"/>
</dbReference>
<evidence type="ECO:0000259" key="12">
    <source>
        <dbReference type="PROSITE" id="PS52019"/>
    </source>
</evidence>
<dbReference type="InterPro" id="IPR055123">
    <property type="entry name" value="SpnB-like_Rossmann"/>
</dbReference>
<keyword evidence="3" id="KW-0597">Phosphoprotein</keyword>
<evidence type="ECO:0000256" key="4">
    <source>
        <dbReference type="ARBA" id="ARBA00022679"/>
    </source>
</evidence>
<evidence type="ECO:0000259" key="10">
    <source>
        <dbReference type="PROSITE" id="PS50075"/>
    </source>
</evidence>
<dbReference type="Gene3D" id="3.30.70.3290">
    <property type="match status" value="3"/>
</dbReference>
<dbReference type="Gene3D" id="3.40.366.10">
    <property type="entry name" value="Malonyl-Coenzyme A Acyl Carrier Protein, domain 2"/>
    <property type="match status" value="3"/>
</dbReference>
<feature type="active site" description="Proton donor; for dehydratase activity" evidence="8">
    <location>
        <position position="2929"/>
    </location>
</feature>
<keyword evidence="4" id="KW-0808">Transferase</keyword>
<dbReference type="SMART" id="SM00823">
    <property type="entry name" value="PKS_PP"/>
    <property type="match status" value="4"/>
</dbReference>
<dbReference type="PROSITE" id="PS00606">
    <property type="entry name" value="KS3_1"/>
    <property type="match status" value="2"/>
</dbReference>
<reference evidence="14" key="1">
    <citation type="journal article" date="2019" name="Int. J. Syst. Evol. Microbiol.">
        <title>The Global Catalogue of Microorganisms (GCM) 10K type strain sequencing project: providing services to taxonomists for standard genome sequencing and annotation.</title>
        <authorList>
            <consortium name="The Broad Institute Genomics Platform"/>
            <consortium name="The Broad Institute Genome Sequencing Center for Infectious Disease"/>
            <person name="Wu L."/>
            <person name="Ma J."/>
        </authorList>
    </citation>
    <scope>NUCLEOTIDE SEQUENCE [LARGE SCALE GENOMIC DNA]</scope>
    <source>
        <strain evidence="14">CGMCC 4.1542</strain>
    </source>
</reference>
<dbReference type="Gene3D" id="3.10.129.110">
    <property type="entry name" value="Polyketide synthase dehydratase"/>
    <property type="match status" value="3"/>
</dbReference>
<dbReference type="InterPro" id="IPR014043">
    <property type="entry name" value="Acyl_transferase_dom"/>
</dbReference>
<dbReference type="InterPro" id="IPR049551">
    <property type="entry name" value="PKS_DH_C"/>
</dbReference>
<feature type="domain" description="Ketosynthase family 3 (KS3)" evidence="11">
    <location>
        <begin position="3560"/>
        <end position="3987"/>
    </location>
</feature>
<dbReference type="InterPro" id="IPR016035">
    <property type="entry name" value="Acyl_Trfase/lysoPLipase"/>
</dbReference>
<dbReference type="CDD" id="cd00833">
    <property type="entry name" value="PKS"/>
    <property type="match status" value="3"/>
</dbReference>
<feature type="domain" description="Ketosynthase family 3 (KS3)" evidence="11">
    <location>
        <begin position="1850"/>
        <end position="2276"/>
    </location>
</feature>
<dbReference type="SMART" id="SM00825">
    <property type="entry name" value="PKS_KS"/>
    <property type="match status" value="3"/>
</dbReference>
<dbReference type="RefSeq" id="WP_381161739.1">
    <property type="nucleotide sequence ID" value="NZ_JBHSJO010000003.1"/>
</dbReference>
<evidence type="ECO:0000256" key="9">
    <source>
        <dbReference type="SAM" id="MobiDB-lite"/>
    </source>
</evidence>
<evidence type="ECO:0000313" key="14">
    <source>
        <dbReference type="Proteomes" id="UP001595855"/>
    </source>
</evidence>
<dbReference type="Pfam" id="PF16197">
    <property type="entry name" value="KAsynt_C_assoc"/>
    <property type="match status" value="3"/>
</dbReference>
<feature type="compositionally biased region" description="Low complexity" evidence="9">
    <location>
        <begin position="3542"/>
        <end position="3557"/>
    </location>
</feature>
<feature type="region of interest" description="Disordered" evidence="9">
    <location>
        <begin position="3540"/>
        <end position="3560"/>
    </location>
</feature>
<gene>
    <name evidence="13" type="ORF">ACFPRC_37000</name>
</gene>
<keyword evidence="14" id="KW-1185">Reference proteome</keyword>
<feature type="domain" description="PKS/mFAS DH" evidence="12">
    <location>
        <begin position="4445"/>
        <end position="4735"/>
    </location>
</feature>
<name>A0ABV9X5A4_9ACTN</name>
<proteinExistence type="predicted"/>
<dbReference type="SMART" id="SM00822">
    <property type="entry name" value="PKS_KR"/>
    <property type="match status" value="3"/>
</dbReference>
<evidence type="ECO:0000256" key="7">
    <source>
        <dbReference type="ARBA" id="ARBA00023315"/>
    </source>
</evidence>
<dbReference type="InterPro" id="IPR042104">
    <property type="entry name" value="PKS_dehydratase_sf"/>
</dbReference>
<dbReference type="InterPro" id="IPR020841">
    <property type="entry name" value="PKS_Beta-ketoAc_synthase_dom"/>
</dbReference>
<dbReference type="EMBL" id="JBHSJO010000003">
    <property type="protein sequence ID" value="MFC5020417.1"/>
    <property type="molecule type" value="Genomic_DNA"/>
</dbReference>
<dbReference type="InterPro" id="IPR020806">
    <property type="entry name" value="PKS_PP-bd"/>
</dbReference>
<dbReference type="Pfam" id="PF08659">
    <property type="entry name" value="KR"/>
    <property type="match status" value="3"/>
</dbReference>
<dbReference type="InterPro" id="IPR049552">
    <property type="entry name" value="PKS_DH_N"/>
</dbReference>
<dbReference type="InterPro" id="IPR013968">
    <property type="entry name" value="PKS_KR"/>
</dbReference>
<feature type="compositionally biased region" description="Acidic residues" evidence="9">
    <location>
        <begin position="5317"/>
        <end position="5328"/>
    </location>
</feature>
<evidence type="ECO:0000256" key="6">
    <source>
        <dbReference type="ARBA" id="ARBA00023268"/>
    </source>
</evidence>
<dbReference type="InterPro" id="IPR001227">
    <property type="entry name" value="Ac_transferase_dom_sf"/>
</dbReference>
<dbReference type="PROSITE" id="PS00012">
    <property type="entry name" value="PHOSPHOPANTETHEINE"/>
    <property type="match status" value="3"/>
</dbReference>
<dbReference type="InterPro" id="IPR016036">
    <property type="entry name" value="Malonyl_transacylase_ACP-bd"/>
</dbReference>
<evidence type="ECO:0000256" key="1">
    <source>
        <dbReference type="ARBA" id="ARBA00004792"/>
    </source>
</evidence>
<dbReference type="Pfam" id="PF00550">
    <property type="entry name" value="PP-binding"/>
    <property type="match status" value="4"/>
</dbReference>
<feature type="domain" description="Carrier" evidence="10">
    <location>
        <begin position="18"/>
        <end position="100"/>
    </location>
</feature>